<dbReference type="RefSeq" id="WP_181584334.1">
    <property type="nucleotide sequence ID" value="NZ_CP059399.1"/>
</dbReference>
<organism evidence="1 2">
    <name type="scientific">Nocardia huaxiensis</name>
    <dbReference type="NCBI Taxonomy" id="2755382"/>
    <lineage>
        <taxon>Bacteria</taxon>
        <taxon>Bacillati</taxon>
        <taxon>Actinomycetota</taxon>
        <taxon>Actinomycetes</taxon>
        <taxon>Mycobacteriales</taxon>
        <taxon>Nocardiaceae</taxon>
        <taxon>Nocardia</taxon>
    </lineage>
</organism>
<proteinExistence type="predicted"/>
<accession>A0A7D6VMU3</accession>
<protein>
    <recommendedName>
        <fullName evidence="3">DUF4352 domain-containing protein</fullName>
    </recommendedName>
</protein>
<dbReference type="KEGG" id="nhu:H0264_13885"/>
<reference evidence="1 2" key="1">
    <citation type="submission" date="2020-07" db="EMBL/GenBank/DDBJ databases">
        <authorList>
            <person name="Zhuang K."/>
            <person name="Ran Y."/>
        </authorList>
    </citation>
    <scope>NUCLEOTIDE SEQUENCE [LARGE SCALE GENOMIC DNA]</scope>
    <source>
        <strain evidence="1 2">WCH-YHL-001</strain>
    </source>
</reference>
<dbReference type="AlphaFoldDB" id="A0A7D6VMU3"/>
<name>A0A7D6VMU3_9NOCA</name>
<keyword evidence="2" id="KW-1185">Reference proteome</keyword>
<evidence type="ECO:0000313" key="2">
    <source>
        <dbReference type="Proteomes" id="UP000515512"/>
    </source>
</evidence>
<evidence type="ECO:0008006" key="3">
    <source>
        <dbReference type="Google" id="ProtNLM"/>
    </source>
</evidence>
<evidence type="ECO:0000313" key="1">
    <source>
        <dbReference type="EMBL" id="QLY33170.1"/>
    </source>
</evidence>
<sequence>MALIGVTPLLTTACTGKTSGDGTTTVVAGTSVDGQQPGGKNGQSTVRTVGKTGYYSGFEITVDKATVVPDEYGGGKVRIDITYKNTSTDNATLYSSSYLQVGGEIDGGASFDNPSVPGKGSAAGSVTTSVQRLSDAEHLLDTMTVVYGQPSDNQTKIPLKADAKVDTVQPRALTVSGKLVQDQTTIEVTGGTLTPSYTEDERGKMELALHIKIIGGSGIADGGLNVFYDYFTLKTPDGQLVTADMRGPINELLNRNETIDSAKNYVVFVVPDPVRGAYTLTYDAKKGEGAAPTLPITVG</sequence>
<dbReference type="Proteomes" id="UP000515512">
    <property type="component" value="Chromosome"/>
</dbReference>
<dbReference type="EMBL" id="CP059399">
    <property type="protein sequence ID" value="QLY33170.1"/>
    <property type="molecule type" value="Genomic_DNA"/>
</dbReference>
<gene>
    <name evidence="1" type="ORF">H0264_13885</name>
</gene>